<evidence type="ECO:0000313" key="3">
    <source>
        <dbReference type="EMBL" id="MBM7622449.1"/>
    </source>
</evidence>
<keyword evidence="4" id="KW-1185">Reference proteome</keyword>
<organism evidence="3 4">
    <name type="scientific">Sutcliffiella tianshenii</name>
    <dbReference type="NCBI Taxonomy" id="1463404"/>
    <lineage>
        <taxon>Bacteria</taxon>
        <taxon>Bacillati</taxon>
        <taxon>Bacillota</taxon>
        <taxon>Bacilli</taxon>
        <taxon>Bacillales</taxon>
        <taxon>Bacillaceae</taxon>
        <taxon>Sutcliffiella</taxon>
    </lineage>
</organism>
<dbReference type="InterPro" id="IPR002509">
    <property type="entry name" value="NODB_dom"/>
</dbReference>
<name>A0ABS2P6G1_9BACI</name>
<dbReference type="InterPro" id="IPR011330">
    <property type="entry name" value="Glyco_hydro/deAcase_b/a-brl"/>
</dbReference>
<keyword evidence="1" id="KW-0812">Transmembrane</keyword>
<gene>
    <name evidence="3" type="ORF">JOC95_004369</name>
</gene>
<sequence>MNFFYVINGRKFKQLSIIILASFFTAGILYIENFTNLPVFSTKDGQPVAFYKGEGKVKEIALSFDISWGDEKALPILDTLKENNATGVTFFLSASWAERHPEVVKRITEDGHEIGSMGYAYENYRDMDDLKVKRDMLKAIEVFEKLGVKEVNLLRPPKGSFDKRILKIANSLGFTIVHWSVDSHDLINPGKDIIIDNVTKNLSNGDIILLHASDSAKQTEAALPDIIQQIKAKGYEISSVTDLINNTKANSKEIQ</sequence>
<dbReference type="EMBL" id="JAFBED010000021">
    <property type="protein sequence ID" value="MBM7622449.1"/>
    <property type="molecule type" value="Genomic_DNA"/>
</dbReference>
<feature type="domain" description="NodB homology" evidence="2">
    <location>
        <begin position="58"/>
        <end position="238"/>
    </location>
</feature>
<dbReference type="NCBIfam" id="TIGR02764">
    <property type="entry name" value="spore_ybaN_pdaB"/>
    <property type="match status" value="1"/>
</dbReference>
<evidence type="ECO:0000256" key="1">
    <source>
        <dbReference type="SAM" id="Phobius"/>
    </source>
</evidence>
<dbReference type="PROSITE" id="PS51677">
    <property type="entry name" value="NODB"/>
    <property type="match status" value="1"/>
</dbReference>
<keyword evidence="1" id="KW-1133">Transmembrane helix</keyword>
<dbReference type="Pfam" id="PF01522">
    <property type="entry name" value="Polysacc_deac_1"/>
    <property type="match status" value="1"/>
</dbReference>
<dbReference type="PANTHER" id="PTHR10587">
    <property type="entry name" value="GLYCOSYL TRANSFERASE-RELATED"/>
    <property type="match status" value="1"/>
</dbReference>
<dbReference type="SUPFAM" id="SSF88713">
    <property type="entry name" value="Glycoside hydrolase/deacetylase"/>
    <property type="match status" value="1"/>
</dbReference>
<accession>A0ABS2P6G1</accession>
<evidence type="ECO:0000259" key="2">
    <source>
        <dbReference type="PROSITE" id="PS51677"/>
    </source>
</evidence>
<keyword evidence="1" id="KW-0472">Membrane</keyword>
<feature type="transmembrane region" description="Helical" evidence="1">
    <location>
        <begin position="12"/>
        <end position="31"/>
    </location>
</feature>
<evidence type="ECO:0000313" key="4">
    <source>
        <dbReference type="Proteomes" id="UP000737402"/>
    </source>
</evidence>
<comment type="caution">
    <text evidence="3">The sequence shown here is derived from an EMBL/GenBank/DDBJ whole genome shotgun (WGS) entry which is preliminary data.</text>
</comment>
<dbReference type="PANTHER" id="PTHR10587:SF128">
    <property type="entry name" value="POLYSACCHARIDE DEACETYLASE PDAB-RELATED"/>
    <property type="match status" value="1"/>
</dbReference>
<reference evidence="3 4" key="1">
    <citation type="submission" date="2021-01" db="EMBL/GenBank/DDBJ databases">
        <title>Genomic Encyclopedia of Type Strains, Phase IV (KMG-IV): sequencing the most valuable type-strain genomes for metagenomic binning, comparative biology and taxonomic classification.</title>
        <authorList>
            <person name="Goeker M."/>
        </authorList>
    </citation>
    <scope>NUCLEOTIDE SEQUENCE [LARGE SCALE GENOMIC DNA]</scope>
    <source>
        <strain evidence="3 4">DSM 25879</strain>
    </source>
</reference>
<dbReference type="RefSeq" id="WP_204420240.1">
    <property type="nucleotide sequence ID" value="NZ_JAFBED010000021.1"/>
</dbReference>
<dbReference type="InterPro" id="IPR014132">
    <property type="entry name" value="PdaB-like"/>
</dbReference>
<dbReference type="Proteomes" id="UP000737402">
    <property type="component" value="Unassembled WGS sequence"/>
</dbReference>
<dbReference type="InterPro" id="IPR050248">
    <property type="entry name" value="Polysacc_deacetylase_ArnD"/>
</dbReference>
<protein>
    <submittedName>
        <fullName evidence="3">Polysaccharide deacetylase family sporulation protein PdaB</fullName>
    </submittedName>
</protein>
<dbReference type="Gene3D" id="3.20.20.370">
    <property type="entry name" value="Glycoside hydrolase/deacetylase"/>
    <property type="match status" value="1"/>
</dbReference>
<proteinExistence type="predicted"/>